<keyword evidence="6 9" id="KW-0472">Membrane</keyword>
<dbReference type="PATRIC" id="fig|1423140.3.peg.4576"/>
<keyword evidence="12" id="KW-1185">Reference proteome</keyword>
<proteinExistence type="inferred from homology"/>
<dbReference type="Proteomes" id="UP000035035">
    <property type="component" value="Unassembled WGS sequence"/>
</dbReference>
<evidence type="ECO:0000256" key="1">
    <source>
        <dbReference type="ARBA" id="ARBA00004651"/>
    </source>
</evidence>
<comment type="subcellular location">
    <subcellularLocation>
        <location evidence="1">Cell membrane</location>
        <topology evidence="1">Multi-pass membrane protein</topology>
    </subcellularLocation>
</comment>
<comment type="caution">
    <text evidence="11">The sequence shown here is derived from an EMBL/GenBank/DDBJ whole genome shotgun (WGS) entry which is preliminary data.</text>
</comment>
<keyword evidence="5 9" id="KW-1133">Transmembrane helix</keyword>
<dbReference type="EMBL" id="AYXO01000074">
    <property type="protein sequence ID" value="ETA04621.1"/>
    <property type="molecule type" value="Genomic_DNA"/>
</dbReference>
<evidence type="ECO:0000256" key="5">
    <source>
        <dbReference type="ARBA" id="ARBA00022989"/>
    </source>
</evidence>
<dbReference type="Pfam" id="PF01061">
    <property type="entry name" value="ABC2_membrane"/>
    <property type="match status" value="1"/>
</dbReference>
<dbReference type="InterPro" id="IPR000412">
    <property type="entry name" value="ABC_2_transport"/>
</dbReference>
<keyword evidence="4 9" id="KW-0812">Transmembrane</keyword>
<evidence type="ECO:0000256" key="3">
    <source>
        <dbReference type="ARBA" id="ARBA00022475"/>
    </source>
</evidence>
<dbReference type="GO" id="GO:0046677">
    <property type="term" value="P:response to antibiotic"/>
    <property type="evidence" value="ECO:0007669"/>
    <property type="project" value="UniProtKB-KW"/>
</dbReference>
<gene>
    <name evidence="11" type="ORF">V525_23085</name>
</gene>
<dbReference type="GO" id="GO:0140359">
    <property type="term" value="F:ABC-type transporter activity"/>
    <property type="evidence" value="ECO:0007669"/>
    <property type="project" value="InterPro"/>
</dbReference>
<feature type="transmembrane region" description="Helical" evidence="9">
    <location>
        <begin position="260"/>
        <end position="278"/>
    </location>
</feature>
<feature type="transmembrane region" description="Helical" evidence="9">
    <location>
        <begin position="56"/>
        <end position="74"/>
    </location>
</feature>
<feature type="region of interest" description="Disordered" evidence="8">
    <location>
        <begin position="1"/>
        <end position="24"/>
    </location>
</feature>
<dbReference type="PANTHER" id="PTHR43077">
    <property type="entry name" value="TRANSPORT PERMEASE YVFS-RELATED"/>
    <property type="match status" value="1"/>
</dbReference>
<sequence length="284" mass="30360">MSAGATAQQRPAGETAMRSELEPQLSSHLEAQSKPVQQWWALTGRGISKVFRNGEVIFAFISPMFLAVCFYLPLRSIMNATPGMNYGQFLMPIIILQSVSFAASSAAMRAAFDGAQGINTRFRVMPMPTAVPMLARTATNAMLLAISLCCGAVACLVIGWRPEGGVTGTVALVGLTALVGLMFALLADGIGLIAGSPERTSQAMALPTLILGMMSTGFVPITQFPEWIQPFVRNQPISQLTTAMRAFDSGTATWELVRPSLYWCLALGVSAAVLLILGNRKLRS</sequence>
<feature type="transmembrane region" description="Helical" evidence="9">
    <location>
        <begin position="89"/>
        <end position="112"/>
    </location>
</feature>
<keyword evidence="3" id="KW-1003">Cell membrane</keyword>
<dbReference type="HOGENOM" id="CLU_039483_2_0_11"/>
<dbReference type="InterPro" id="IPR013525">
    <property type="entry name" value="ABC2_TM"/>
</dbReference>
<comment type="similarity">
    <text evidence="2">Belongs to the ABC-2 integral membrane protein family.</text>
</comment>
<evidence type="ECO:0000259" key="10">
    <source>
        <dbReference type="Pfam" id="PF01061"/>
    </source>
</evidence>
<keyword evidence="7" id="KW-0046">Antibiotic resistance</keyword>
<evidence type="ECO:0000313" key="12">
    <source>
        <dbReference type="Proteomes" id="UP000035035"/>
    </source>
</evidence>
<dbReference type="InterPro" id="IPR051328">
    <property type="entry name" value="T7SS_ABC-Transporter"/>
</dbReference>
<evidence type="ECO:0000256" key="9">
    <source>
        <dbReference type="SAM" id="Phobius"/>
    </source>
</evidence>
<feature type="transmembrane region" description="Helical" evidence="9">
    <location>
        <begin position="172"/>
        <end position="193"/>
    </location>
</feature>
<organism evidence="11 12">
    <name type="scientific">Gordonia alkanivorans CGMCC 6845</name>
    <dbReference type="NCBI Taxonomy" id="1423140"/>
    <lineage>
        <taxon>Bacteria</taxon>
        <taxon>Bacillati</taxon>
        <taxon>Actinomycetota</taxon>
        <taxon>Actinomycetes</taxon>
        <taxon>Mycobacteriales</taxon>
        <taxon>Gordoniaceae</taxon>
        <taxon>Gordonia</taxon>
    </lineage>
</organism>
<evidence type="ECO:0000256" key="7">
    <source>
        <dbReference type="ARBA" id="ARBA00023251"/>
    </source>
</evidence>
<evidence type="ECO:0000256" key="6">
    <source>
        <dbReference type="ARBA" id="ARBA00023136"/>
    </source>
</evidence>
<protein>
    <submittedName>
        <fullName evidence="11">ABC transporter</fullName>
    </submittedName>
</protein>
<feature type="transmembrane region" description="Helical" evidence="9">
    <location>
        <begin position="205"/>
        <end position="224"/>
    </location>
</feature>
<dbReference type="PANTHER" id="PTHR43077:SF8">
    <property type="entry name" value="DOXORUBICIN RESISTANCE ABC TRANSPORTER PERMEASE PROTEIN DRRB"/>
    <property type="match status" value="1"/>
</dbReference>
<accession>W9DDX7</accession>
<feature type="domain" description="ABC-2 type transporter transmembrane" evidence="10">
    <location>
        <begin position="37"/>
        <end position="246"/>
    </location>
</feature>
<evidence type="ECO:0000313" key="11">
    <source>
        <dbReference type="EMBL" id="ETA04621.1"/>
    </source>
</evidence>
<reference evidence="11 12" key="1">
    <citation type="journal article" date="2014" name="Genome Announc.">
        <title>Draft Genome Sequence of Gordonia alkanivorans Strain CGMCC6845, a Halotolerant Hydrocarbon-Degrading Bacterium.</title>
        <authorList>
            <person name="Wang X."/>
            <person name="Jin D."/>
            <person name="Zhou L."/>
            <person name="Wu L."/>
            <person name="An W."/>
            <person name="Zhao L."/>
        </authorList>
    </citation>
    <scope>NUCLEOTIDE SEQUENCE [LARGE SCALE GENOMIC DNA]</scope>
    <source>
        <strain evidence="11 12">CGMCC 6845</strain>
    </source>
</reference>
<dbReference type="AlphaFoldDB" id="W9DDX7"/>
<name>W9DDX7_9ACTN</name>
<feature type="transmembrane region" description="Helical" evidence="9">
    <location>
        <begin position="133"/>
        <end position="160"/>
    </location>
</feature>
<dbReference type="PIRSF" id="PIRSF006648">
    <property type="entry name" value="DrrB"/>
    <property type="match status" value="1"/>
</dbReference>
<evidence type="ECO:0000256" key="2">
    <source>
        <dbReference type="ARBA" id="ARBA00007783"/>
    </source>
</evidence>
<evidence type="ECO:0000256" key="4">
    <source>
        <dbReference type="ARBA" id="ARBA00022692"/>
    </source>
</evidence>
<dbReference type="GO" id="GO:0043190">
    <property type="term" value="C:ATP-binding cassette (ABC) transporter complex"/>
    <property type="evidence" value="ECO:0007669"/>
    <property type="project" value="InterPro"/>
</dbReference>
<evidence type="ECO:0000256" key="8">
    <source>
        <dbReference type="SAM" id="MobiDB-lite"/>
    </source>
</evidence>